<name>A0A2I2F8R4_ASPCN</name>
<dbReference type="AlphaFoldDB" id="A0A2I2F8R4"/>
<reference evidence="1 2" key="1">
    <citation type="submission" date="2017-12" db="EMBL/GenBank/DDBJ databases">
        <authorList>
            <consortium name="DOE Joint Genome Institute"/>
            <person name="Haridas S."/>
            <person name="Kjaerbolling I."/>
            <person name="Vesth T.C."/>
            <person name="Frisvad J.C."/>
            <person name="Nybo J.L."/>
            <person name="Theobald S."/>
            <person name="Kuo A."/>
            <person name="Bowyer P."/>
            <person name="Matsuda Y."/>
            <person name="Mondo S."/>
            <person name="Lyhne E.K."/>
            <person name="Kogle M.E."/>
            <person name="Clum A."/>
            <person name="Lipzen A."/>
            <person name="Salamov A."/>
            <person name="Ngan C.Y."/>
            <person name="Daum C."/>
            <person name="Chiniquy J."/>
            <person name="Barry K."/>
            <person name="LaButti K."/>
            <person name="Simmons B.A."/>
            <person name="Magnuson J.K."/>
            <person name="Mortensen U.H."/>
            <person name="Larsen T.O."/>
            <person name="Grigoriev I.V."/>
            <person name="Baker S.E."/>
            <person name="Andersen M.R."/>
            <person name="Nordberg H.P."/>
            <person name="Cantor M.N."/>
            <person name="Hua S.X."/>
        </authorList>
    </citation>
    <scope>NUCLEOTIDE SEQUENCE [LARGE SCALE GENOMIC DNA]</scope>
    <source>
        <strain evidence="1 2">CBS 102.13</strain>
    </source>
</reference>
<sequence length="104" mass="11602">MKTPASANADYGDFNFAPLMNTSGNPKWEIQAAWDMPDTRHPHMKVLMYSSSSSSIITTEPHHLLHEELLLVIIDVMLGRLNTQSLRPHIVAPVILFSVTTFAS</sequence>
<organism evidence="1 2">
    <name type="scientific">Aspergillus candidus</name>
    <dbReference type="NCBI Taxonomy" id="41067"/>
    <lineage>
        <taxon>Eukaryota</taxon>
        <taxon>Fungi</taxon>
        <taxon>Dikarya</taxon>
        <taxon>Ascomycota</taxon>
        <taxon>Pezizomycotina</taxon>
        <taxon>Eurotiomycetes</taxon>
        <taxon>Eurotiomycetidae</taxon>
        <taxon>Eurotiales</taxon>
        <taxon>Aspergillaceae</taxon>
        <taxon>Aspergillus</taxon>
        <taxon>Aspergillus subgen. Circumdati</taxon>
    </lineage>
</organism>
<proteinExistence type="predicted"/>
<dbReference type="STRING" id="41067.A0A2I2F8R4"/>
<dbReference type="EMBL" id="KZ559146">
    <property type="protein sequence ID" value="PLB37005.1"/>
    <property type="molecule type" value="Genomic_DNA"/>
</dbReference>
<protein>
    <submittedName>
        <fullName evidence="1">Uncharacterized protein</fullName>
    </submittedName>
</protein>
<dbReference type="OrthoDB" id="4453902at2759"/>
<gene>
    <name evidence="1" type="ORF">BDW47DRAFT_126690</name>
</gene>
<evidence type="ECO:0000313" key="2">
    <source>
        <dbReference type="Proteomes" id="UP000234585"/>
    </source>
</evidence>
<dbReference type="Proteomes" id="UP000234585">
    <property type="component" value="Unassembled WGS sequence"/>
</dbReference>
<dbReference type="GeneID" id="36523748"/>
<keyword evidence="2" id="KW-1185">Reference proteome</keyword>
<accession>A0A2I2F8R4</accession>
<dbReference type="RefSeq" id="XP_024671017.1">
    <property type="nucleotide sequence ID" value="XM_024816588.1"/>
</dbReference>
<evidence type="ECO:0000313" key="1">
    <source>
        <dbReference type="EMBL" id="PLB37005.1"/>
    </source>
</evidence>